<dbReference type="EMBL" id="KI658746">
    <property type="protein sequence ID" value="ETN81363.1"/>
    <property type="molecule type" value="Genomic_DNA"/>
</dbReference>
<feature type="disulfide bond" evidence="1">
    <location>
        <begin position="59"/>
        <end position="68"/>
    </location>
</feature>
<dbReference type="AlphaFoldDB" id="W2THT2"/>
<dbReference type="STRING" id="51031.W2THT2"/>
<dbReference type="InterPro" id="IPR053295">
    <property type="entry name" value="Innate_immunity_reg"/>
</dbReference>
<gene>
    <name evidence="3" type="ORF">NECAME_08540</name>
</gene>
<protein>
    <recommendedName>
        <fullName evidence="2">EGF-like domain-containing protein</fullName>
    </recommendedName>
</protein>
<dbReference type="PROSITE" id="PS50026">
    <property type="entry name" value="EGF_3"/>
    <property type="match status" value="1"/>
</dbReference>
<dbReference type="OrthoDB" id="10045365at2759"/>
<reference evidence="4" key="1">
    <citation type="journal article" date="2014" name="Nat. Genet.">
        <title>Genome of the human hookworm Necator americanus.</title>
        <authorList>
            <person name="Tang Y.T."/>
            <person name="Gao X."/>
            <person name="Rosa B.A."/>
            <person name="Abubucker S."/>
            <person name="Hallsworth-Pepin K."/>
            <person name="Martin J."/>
            <person name="Tyagi R."/>
            <person name="Heizer E."/>
            <person name="Zhang X."/>
            <person name="Bhonagiri-Palsikar V."/>
            <person name="Minx P."/>
            <person name="Warren W.C."/>
            <person name="Wang Q."/>
            <person name="Zhan B."/>
            <person name="Hotez P.J."/>
            <person name="Sternberg P.W."/>
            <person name="Dougall A."/>
            <person name="Gaze S.T."/>
            <person name="Mulvenna J."/>
            <person name="Sotillo J."/>
            <person name="Ranganathan S."/>
            <person name="Rabelo E.M."/>
            <person name="Wilson R.K."/>
            <person name="Felgner P.L."/>
            <person name="Bethony J."/>
            <person name="Hawdon J.M."/>
            <person name="Gasser R.B."/>
            <person name="Loukas A."/>
            <person name="Mitreva M."/>
        </authorList>
    </citation>
    <scope>NUCLEOTIDE SEQUENCE [LARGE SCALE GENOMIC DNA]</scope>
</reference>
<evidence type="ECO:0000256" key="1">
    <source>
        <dbReference type="PROSITE-ProRule" id="PRU00076"/>
    </source>
</evidence>
<dbReference type="PANTHER" id="PTHR47324">
    <property type="entry name" value="PROTEIN IRG-7-RELATED"/>
    <property type="match status" value="1"/>
</dbReference>
<proteinExistence type="predicted"/>
<feature type="domain" description="EGF-like" evidence="2">
    <location>
        <begin position="37"/>
        <end position="69"/>
    </location>
</feature>
<dbReference type="InterPro" id="IPR000742">
    <property type="entry name" value="EGF"/>
</dbReference>
<dbReference type="SUPFAM" id="SSF57196">
    <property type="entry name" value="EGF/Laminin"/>
    <property type="match status" value="1"/>
</dbReference>
<organism evidence="3 4">
    <name type="scientific">Necator americanus</name>
    <name type="common">Human hookworm</name>
    <dbReference type="NCBI Taxonomy" id="51031"/>
    <lineage>
        <taxon>Eukaryota</taxon>
        <taxon>Metazoa</taxon>
        <taxon>Ecdysozoa</taxon>
        <taxon>Nematoda</taxon>
        <taxon>Chromadorea</taxon>
        <taxon>Rhabditida</taxon>
        <taxon>Rhabditina</taxon>
        <taxon>Rhabditomorpha</taxon>
        <taxon>Strongyloidea</taxon>
        <taxon>Ancylostomatidae</taxon>
        <taxon>Bunostominae</taxon>
        <taxon>Necator</taxon>
    </lineage>
</organism>
<name>W2THT2_NECAM</name>
<evidence type="ECO:0000313" key="4">
    <source>
        <dbReference type="Proteomes" id="UP000053676"/>
    </source>
</evidence>
<keyword evidence="4" id="KW-1185">Reference proteome</keyword>
<dbReference type="Gene3D" id="2.10.25.10">
    <property type="entry name" value="Laminin"/>
    <property type="match status" value="2"/>
</dbReference>
<accession>W2THT2</accession>
<dbReference type="Proteomes" id="UP000053676">
    <property type="component" value="Unassembled WGS sequence"/>
</dbReference>
<dbReference type="PROSITE" id="PS01186">
    <property type="entry name" value="EGF_2"/>
    <property type="match status" value="1"/>
</dbReference>
<sequence>MNDDFQGIVLAEEAPKCQNGGVVSLMNTTCFCPRGFIGNLCEKIVCYNGGTPTANQCKCLSGWTGDFCETPKCQGGGGVSPEFLLIAVDMIFVVETTYQAHSQVLQTIPLQHLNADVHQRQNFHCKQPVDVFFPVDSFTQSIQLNIWGYRKSISIYDPKAHQHLICDCAQCDSETSEMVCKL</sequence>
<dbReference type="PROSITE" id="PS00022">
    <property type="entry name" value="EGF_1"/>
    <property type="match status" value="1"/>
</dbReference>
<keyword evidence="1" id="KW-1015">Disulfide bond</keyword>
<evidence type="ECO:0000313" key="3">
    <source>
        <dbReference type="EMBL" id="ETN81363.1"/>
    </source>
</evidence>
<dbReference type="KEGG" id="nai:NECAME_08540"/>
<dbReference type="PANTHER" id="PTHR47324:SF1">
    <property type="entry name" value="EGF-LIKE DOMAIN-CONTAINING PROTEIN-RELATED"/>
    <property type="match status" value="1"/>
</dbReference>
<evidence type="ECO:0000259" key="2">
    <source>
        <dbReference type="PROSITE" id="PS50026"/>
    </source>
</evidence>
<comment type="caution">
    <text evidence="1">Lacks conserved residue(s) required for the propagation of feature annotation.</text>
</comment>
<keyword evidence="1" id="KW-0245">EGF-like domain</keyword>